<organism evidence="17 18">
    <name type="scientific">Actinidia rufa</name>
    <dbReference type="NCBI Taxonomy" id="165716"/>
    <lineage>
        <taxon>Eukaryota</taxon>
        <taxon>Viridiplantae</taxon>
        <taxon>Streptophyta</taxon>
        <taxon>Embryophyta</taxon>
        <taxon>Tracheophyta</taxon>
        <taxon>Spermatophyta</taxon>
        <taxon>Magnoliopsida</taxon>
        <taxon>eudicotyledons</taxon>
        <taxon>Gunneridae</taxon>
        <taxon>Pentapetalae</taxon>
        <taxon>asterids</taxon>
        <taxon>Ericales</taxon>
        <taxon>Actinidiaceae</taxon>
        <taxon>Actinidia</taxon>
    </lineage>
</organism>
<dbReference type="SMART" id="SM00108">
    <property type="entry name" value="B_lectin"/>
    <property type="match status" value="1"/>
</dbReference>
<feature type="domain" description="Apple" evidence="16">
    <location>
        <begin position="304"/>
        <end position="385"/>
    </location>
</feature>
<dbReference type="FunFam" id="2.90.10.10:FF:000017">
    <property type="entry name" value="Putative receptor protein kinase ZmPK1"/>
    <property type="match status" value="1"/>
</dbReference>
<evidence type="ECO:0000259" key="16">
    <source>
        <dbReference type="PROSITE" id="PS50948"/>
    </source>
</evidence>
<dbReference type="GO" id="GO:0004674">
    <property type="term" value="F:protein serine/threonine kinase activity"/>
    <property type="evidence" value="ECO:0007669"/>
    <property type="project" value="UniProtKB-EC"/>
</dbReference>
<accession>A0A7J0GHI5</accession>
<keyword evidence="6" id="KW-0472">Membrane</keyword>
<evidence type="ECO:0000256" key="3">
    <source>
        <dbReference type="ARBA" id="ARBA00022692"/>
    </source>
</evidence>
<evidence type="ECO:0000259" key="14">
    <source>
        <dbReference type="PROSITE" id="PS50026"/>
    </source>
</evidence>
<feature type="signal peptide" evidence="13">
    <location>
        <begin position="1"/>
        <end position="22"/>
    </location>
</feature>
<evidence type="ECO:0000256" key="4">
    <source>
        <dbReference type="ARBA" id="ARBA00022729"/>
    </source>
</evidence>
<dbReference type="Gene3D" id="2.90.10.10">
    <property type="entry name" value="Bulb-type lectin domain"/>
    <property type="match status" value="1"/>
</dbReference>
<protein>
    <recommendedName>
        <fullName evidence="2">non-specific serine/threonine protein kinase</fullName>
        <ecNumber evidence="2">2.7.11.1</ecNumber>
    </recommendedName>
</protein>
<dbReference type="InterPro" id="IPR036426">
    <property type="entry name" value="Bulb-type_lectin_dom_sf"/>
</dbReference>
<keyword evidence="3" id="KW-0812">Transmembrane</keyword>
<keyword evidence="17" id="KW-0808">Transferase</keyword>
<dbReference type="InterPro" id="IPR001480">
    <property type="entry name" value="Bulb-type_lectin_dom"/>
</dbReference>
<comment type="catalytic activity">
    <reaction evidence="9">
        <text>L-threonyl-[protein] + ATP = O-phospho-L-threonyl-[protein] + ADP + H(+)</text>
        <dbReference type="Rhea" id="RHEA:46608"/>
        <dbReference type="Rhea" id="RHEA-COMP:11060"/>
        <dbReference type="Rhea" id="RHEA-COMP:11605"/>
        <dbReference type="ChEBI" id="CHEBI:15378"/>
        <dbReference type="ChEBI" id="CHEBI:30013"/>
        <dbReference type="ChEBI" id="CHEBI:30616"/>
        <dbReference type="ChEBI" id="CHEBI:61977"/>
        <dbReference type="ChEBI" id="CHEBI:456216"/>
        <dbReference type="EC" id="2.7.11.1"/>
    </reaction>
</comment>
<comment type="subcellular location">
    <subcellularLocation>
        <location evidence="1">Membrane</location>
        <topology evidence="1">Single-pass membrane protein</topology>
    </subcellularLocation>
</comment>
<feature type="chain" id="PRO_5029692005" description="non-specific serine/threonine protein kinase" evidence="13">
    <location>
        <begin position="23"/>
        <end position="594"/>
    </location>
</feature>
<evidence type="ECO:0000256" key="13">
    <source>
        <dbReference type="SAM" id="SignalP"/>
    </source>
</evidence>
<proteinExistence type="predicted"/>
<reference evidence="17 18" key="1">
    <citation type="submission" date="2019-07" db="EMBL/GenBank/DDBJ databases">
        <title>De Novo Assembly of kiwifruit Actinidia rufa.</title>
        <authorList>
            <person name="Sugita-Konishi S."/>
            <person name="Sato K."/>
            <person name="Mori E."/>
            <person name="Abe Y."/>
            <person name="Kisaki G."/>
            <person name="Hamano K."/>
            <person name="Suezawa K."/>
            <person name="Otani M."/>
            <person name="Fukuda T."/>
            <person name="Manabe T."/>
            <person name="Gomi K."/>
            <person name="Tabuchi M."/>
            <person name="Akimitsu K."/>
            <person name="Kataoka I."/>
        </authorList>
    </citation>
    <scope>NUCLEOTIDE SEQUENCE [LARGE SCALE GENOMIC DNA]</scope>
    <source>
        <strain evidence="18">cv. Fuchu</strain>
    </source>
</reference>
<dbReference type="SUPFAM" id="SSF56112">
    <property type="entry name" value="Protein kinase-like (PK-like)"/>
    <property type="match status" value="1"/>
</dbReference>
<keyword evidence="7" id="KW-1015">Disulfide bond</keyword>
<evidence type="ECO:0000256" key="7">
    <source>
        <dbReference type="ARBA" id="ARBA00023157"/>
    </source>
</evidence>
<dbReference type="Proteomes" id="UP000585474">
    <property type="component" value="Unassembled WGS sequence"/>
</dbReference>
<evidence type="ECO:0000256" key="12">
    <source>
        <dbReference type="PROSITE-ProRule" id="PRU10141"/>
    </source>
</evidence>
<dbReference type="CDD" id="cd00028">
    <property type="entry name" value="B_lectin"/>
    <property type="match status" value="1"/>
</dbReference>
<dbReference type="CDD" id="cd01098">
    <property type="entry name" value="PAN_AP_plant"/>
    <property type="match status" value="1"/>
</dbReference>
<feature type="domain" description="EGF-like" evidence="14">
    <location>
        <begin position="250"/>
        <end position="290"/>
    </location>
</feature>
<dbReference type="PROSITE" id="PS50927">
    <property type="entry name" value="BULB_LECTIN"/>
    <property type="match status" value="1"/>
</dbReference>
<dbReference type="PROSITE" id="PS50026">
    <property type="entry name" value="EGF_3"/>
    <property type="match status" value="1"/>
</dbReference>
<dbReference type="CDD" id="cd00053">
    <property type="entry name" value="EGF"/>
    <property type="match status" value="1"/>
</dbReference>
<evidence type="ECO:0000256" key="8">
    <source>
        <dbReference type="ARBA" id="ARBA00023180"/>
    </source>
</evidence>
<evidence type="ECO:0000256" key="6">
    <source>
        <dbReference type="ARBA" id="ARBA00023136"/>
    </source>
</evidence>
<name>A0A7J0GHI5_9ERIC</name>
<dbReference type="Gene3D" id="3.30.200.20">
    <property type="entry name" value="Phosphorylase Kinase, domain 1"/>
    <property type="match status" value="1"/>
</dbReference>
<gene>
    <name evidence="17" type="ORF">Acr_21g0008130</name>
</gene>
<keyword evidence="18" id="KW-1185">Reference proteome</keyword>
<dbReference type="InterPro" id="IPR000742">
    <property type="entry name" value="EGF"/>
</dbReference>
<keyword evidence="11" id="KW-0245">EGF-like domain</keyword>
<evidence type="ECO:0000259" key="15">
    <source>
        <dbReference type="PROSITE" id="PS50927"/>
    </source>
</evidence>
<evidence type="ECO:0000256" key="10">
    <source>
        <dbReference type="ARBA" id="ARBA00048679"/>
    </source>
</evidence>
<dbReference type="GO" id="GO:0016020">
    <property type="term" value="C:membrane"/>
    <property type="evidence" value="ECO:0007669"/>
    <property type="project" value="UniProtKB-SubCell"/>
</dbReference>
<dbReference type="SUPFAM" id="SSF51110">
    <property type="entry name" value="alpha-D-mannose-specific plant lectins"/>
    <property type="match status" value="1"/>
</dbReference>
<evidence type="ECO:0000256" key="5">
    <source>
        <dbReference type="ARBA" id="ARBA00022989"/>
    </source>
</evidence>
<dbReference type="OrthoDB" id="619632at2759"/>
<dbReference type="Pfam" id="PF00954">
    <property type="entry name" value="S_locus_glycop"/>
    <property type="match status" value="1"/>
</dbReference>
<dbReference type="AlphaFoldDB" id="A0A7J0GHI5"/>
<dbReference type="PANTHER" id="PTHR47974">
    <property type="entry name" value="OS07G0415500 PROTEIN"/>
    <property type="match status" value="1"/>
</dbReference>
<comment type="caution">
    <text evidence="11">Lacks conserved residue(s) required for the propagation of feature annotation.</text>
</comment>
<dbReference type="InterPro" id="IPR003609">
    <property type="entry name" value="Pan_app"/>
</dbReference>
<dbReference type="InterPro" id="IPR011009">
    <property type="entry name" value="Kinase-like_dom_sf"/>
</dbReference>
<evidence type="ECO:0000256" key="11">
    <source>
        <dbReference type="PROSITE-ProRule" id="PRU00076"/>
    </source>
</evidence>
<keyword evidence="4 13" id="KW-0732">Signal</keyword>
<keyword evidence="12" id="KW-0547">Nucleotide-binding</keyword>
<dbReference type="InterPro" id="IPR017441">
    <property type="entry name" value="Protein_kinase_ATP_BS"/>
</dbReference>
<comment type="caution">
    <text evidence="17">The sequence shown here is derived from an EMBL/GenBank/DDBJ whole genome shotgun (WGS) entry which is preliminary data.</text>
</comment>
<dbReference type="PROSITE" id="PS00107">
    <property type="entry name" value="PROTEIN_KINASE_ATP"/>
    <property type="match status" value="1"/>
</dbReference>
<dbReference type="PANTHER" id="PTHR47974:SF3">
    <property type="entry name" value="RECEPTOR-LIKE SERINE_THREONINE-PROTEIN KINASE"/>
    <property type="match status" value="1"/>
</dbReference>
<evidence type="ECO:0000256" key="1">
    <source>
        <dbReference type="ARBA" id="ARBA00004167"/>
    </source>
</evidence>
<evidence type="ECO:0000313" key="17">
    <source>
        <dbReference type="EMBL" id="GFZ10214.1"/>
    </source>
</evidence>
<keyword evidence="17" id="KW-0418">Kinase</keyword>
<dbReference type="Gene3D" id="1.10.510.10">
    <property type="entry name" value="Transferase(Phosphotransferase) domain 1"/>
    <property type="match status" value="1"/>
</dbReference>
<dbReference type="Pfam" id="PF01453">
    <property type="entry name" value="B_lectin"/>
    <property type="match status" value="1"/>
</dbReference>
<keyword evidence="8" id="KW-0325">Glycoprotein</keyword>
<dbReference type="GO" id="GO:0048544">
    <property type="term" value="P:recognition of pollen"/>
    <property type="evidence" value="ECO:0007669"/>
    <property type="project" value="InterPro"/>
</dbReference>
<feature type="binding site" evidence="12">
    <location>
        <position position="484"/>
    </location>
    <ligand>
        <name>ATP</name>
        <dbReference type="ChEBI" id="CHEBI:30616"/>
    </ligand>
</feature>
<dbReference type="EMBL" id="BJWL01000021">
    <property type="protein sequence ID" value="GFZ10214.1"/>
    <property type="molecule type" value="Genomic_DNA"/>
</dbReference>
<dbReference type="EC" id="2.7.11.1" evidence="2"/>
<evidence type="ECO:0000256" key="2">
    <source>
        <dbReference type="ARBA" id="ARBA00012513"/>
    </source>
</evidence>
<dbReference type="GO" id="GO:0005524">
    <property type="term" value="F:ATP binding"/>
    <property type="evidence" value="ECO:0007669"/>
    <property type="project" value="UniProtKB-UniRule"/>
</dbReference>
<feature type="domain" description="Bulb-type lectin" evidence="15">
    <location>
        <begin position="22"/>
        <end position="153"/>
    </location>
</feature>
<dbReference type="PROSITE" id="PS50948">
    <property type="entry name" value="PAN"/>
    <property type="match status" value="1"/>
</dbReference>
<comment type="catalytic activity">
    <reaction evidence="10">
        <text>L-seryl-[protein] + ATP = O-phospho-L-seryl-[protein] + ADP + H(+)</text>
        <dbReference type="Rhea" id="RHEA:17989"/>
        <dbReference type="Rhea" id="RHEA-COMP:9863"/>
        <dbReference type="Rhea" id="RHEA-COMP:11604"/>
        <dbReference type="ChEBI" id="CHEBI:15378"/>
        <dbReference type="ChEBI" id="CHEBI:29999"/>
        <dbReference type="ChEBI" id="CHEBI:30616"/>
        <dbReference type="ChEBI" id="CHEBI:83421"/>
        <dbReference type="ChEBI" id="CHEBI:456216"/>
        <dbReference type="EC" id="2.7.11.1"/>
    </reaction>
</comment>
<evidence type="ECO:0000256" key="9">
    <source>
        <dbReference type="ARBA" id="ARBA00047899"/>
    </source>
</evidence>
<evidence type="ECO:0000313" key="18">
    <source>
        <dbReference type="Proteomes" id="UP000585474"/>
    </source>
</evidence>
<sequence length="594" mass="67117">MGTPWLILVTSLVLSLPPSSFSSLPSPPNSLTKGASLSVEKPNRVLVSPNKVFSAGFYSVGENAYCFAIWFAEPLYNGNHTIVWMANRDQPVNGRLSKLSLLKNGNLVLTDAAQLTVWASDTVSISPLRLLLLDTGNLVLFTLEERVILWESFDSPTDTLLPNQRLTRTTRLVSSRSQSNYSSGFYKLFFDDENLLRLRFEGPEVSSIYWPPPWLNSWQAGRLTMDVDGNVRLYSLDKSTKRWNVSWQAILQPCTIHGVCGPNALCTYVPGEKSGRRCSCLPGYRRKSPTEWSLGCEPDFSFSCNGSEFGFIHLKHVEFYGYDIMFYSNYTLESCKNECLKRCDCYGFQYKFDYVNHYYLCYTKSLLLNGYRSPGFGDSFYVKLSKTSLSSYTNLGVNLGLDCLRPVSLQLNRSYKKPQENESLQFAIYDAATHGYLQVATGFRRFTYDELKKASRNFREEIGRGGGGVVYKGVLSDHRVAAIKRLNEANQGEAEFSAEMVTGKSPTIGHQTSGNPGEMEQRGLVRWVREKMNGNGSKEARLEEIIDPVMKDSYDVGKMETLVEVALQCVEEDKDARPTMKQVVERLLLQENEY</sequence>
<dbReference type="InterPro" id="IPR000858">
    <property type="entry name" value="S_locus_glycoprot_dom"/>
</dbReference>
<keyword evidence="12" id="KW-0067">ATP-binding</keyword>
<keyword evidence="5" id="KW-1133">Transmembrane helix</keyword>